<dbReference type="InterPro" id="IPR043135">
    <property type="entry name" value="Fur_C"/>
</dbReference>
<feature type="binding site" evidence="7">
    <location>
        <position position="98"/>
    </location>
    <ligand>
        <name>Zn(2+)</name>
        <dbReference type="ChEBI" id="CHEBI:29105"/>
    </ligand>
</feature>
<feature type="binding site" evidence="7">
    <location>
        <position position="135"/>
    </location>
    <ligand>
        <name>Zn(2+)</name>
        <dbReference type="ChEBI" id="CHEBI:29105"/>
    </ligand>
</feature>
<evidence type="ECO:0000256" key="4">
    <source>
        <dbReference type="ARBA" id="ARBA00023015"/>
    </source>
</evidence>
<dbReference type="Gene3D" id="1.10.10.10">
    <property type="entry name" value="Winged helix-like DNA-binding domain superfamily/Winged helix DNA-binding domain"/>
    <property type="match status" value="1"/>
</dbReference>
<evidence type="ECO:0000313" key="8">
    <source>
        <dbReference type="EMBL" id="MBN7773593.1"/>
    </source>
</evidence>
<evidence type="ECO:0000256" key="7">
    <source>
        <dbReference type="PIRSR" id="PIRSR602481-1"/>
    </source>
</evidence>
<dbReference type="InterPro" id="IPR036390">
    <property type="entry name" value="WH_DNA-bd_sf"/>
</dbReference>
<dbReference type="InterPro" id="IPR036388">
    <property type="entry name" value="WH-like_DNA-bd_sf"/>
</dbReference>
<dbReference type="GO" id="GO:0045892">
    <property type="term" value="P:negative regulation of DNA-templated transcription"/>
    <property type="evidence" value="ECO:0007669"/>
    <property type="project" value="TreeGrafter"/>
</dbReference>
<comment type="caution">
    <text evidence="8">The sequence shown here is derived from an EMBL/GenBank/DDBJ whole genome shotgun (WGS) entry which is preliminary data.</text>
</comment>
<feature type="binding site" evidence="7">
    <location>
        <position position="95"/>
    </location>
    <ligand>
        <name>Zn(2+)</name>
        <dbReference type="ChEBI" id="CHEBI:29105"/>
    </ligand>
</feature>
<evidence type="ECO:0000256" key="1">
    <source>
        <dbReference type="ARBA" id="ARBA00007957"/>
    </source>
</evidence>
<comment type="similarity">
    <text evidence="1">Belongs to the Fur family.</text>
</comment>
<dbReference type="CDD" id="cd07153">
    <property type="entry name" value="Fur_like"/>
    <property type="match status" value="1"/>
</dbReference>
<keyword evidence="5" id="KW-0238">DNA-binding</keyword>
<dbReference type="GO" id="GO:0000976">
    <property type="term" value="F:transcription cis-regulatory region binding"/>
    <property type="evidence" value="ECO:0007669"/>
    <property type="project" value="TreeGrafter"/>
</dbReference>
<proteinExistence type="inferred from homology"/>
<feature type="binding site" evidence="7">
    <location>
        <position position="132"/>
    </location>
    <ligand>
        <name>Zn(2+)</name>
        <dbReference type="ChEBI" id="CHEBI:29105"/>
    </ligand>
</feature>
<dbReference type="Pfam" id="PF01475">
    <property type="entry name" value="FUR"/>
    <property type="match status" value="1"/>
</dbReference>
<dbReference type="SUPFAM" id="SSF46785">
    <property type="entry name" value="Winged helix' DNA-binding domain"/>
    <property type="match status" value="1"/>
</dbReference>
<sequence length="139" mass="16059">MKQSYEFLSHELKNKNIRLSHCRSKVLEFLCKNPNHPTVDQIYSDLSKVIPTLSKTTIYNTLHILLEAGLVRAIAVEDNETRYDINTEPHGHFKCVHCGAIFDFHIDLDLLTTEELNGFKIVDRDVYFKGVCSKCLVYK</sequence>
<evidence type="ECO:0000256" key="3">
    <source>
        <dbReference type="ARBA" id="ARBA00022833"/>
    </source>
</evidence>
<name>A0A939IJG9_CLOAM</name>
<keyword evidence="6" id="KW-0804">Transcription</keyword>
<evidence type="ECO:0000256" key="5">
    <source>
        <dbReference type="ARBA" id="ARBA00023125"/>
    </source>
</evidence>
<protein>
    <submittedName>
        <fullName evidence="8">Transcriptional repressor</fullName>
    </submittedName>
</protein>
<dbReference type="EMBL" id="JAFJZZ010000003">
    <property type="protein sequence ID" value="MBN7773593.1"/>
    <property type="molecule type" value="Genomic_DNA"/>
</dbReference>
<evidence type="ECO:0000256" key="2">
    <source>
        <dbReference type="ARBA" id="ARBA00022491"/>
    </source>
</evidence>
<dbReference type="Gene3D" id="3.30.1490.190">
    <property type="match status" value="1"/>
</dbReference>
<dbReference type="InterPro" id="IPR002481">
    <property type="entry name" value="FUR"/>
</dbReference>
<keyword evidence="3 7" id="KW-0862">Zinc</keyword>
<dbReference type="GO" id="GO:0008270">
    <property type="term" value="F:zinc ion binding"/>
    <property type="evidence" value="ECO:0007669"/>
    <property type="project" value="TreeGrafter"/>
</dbReference>
<keyword evidence="9" id="KW-1185">Reference proteome</keyword>
<dbReference type="RefSeq" id="WP_206582424.1">
    <property type="nucleotide sequence ID" value="NZ_JAFJZZ010000003.1"/>
</dbReference>
<dbReference type="PANTHER" id="PTHR33202:SF8">
    <property type="entry name" value="PEROXIDE-RESPONSIVE REPRESSOR PERR"/>
    <property type="match status" value="1"/>
</dbReference>
<dbReference type="GO" id="GO:0003700">
    <property type="term" value="F:DNA-binding transcription factor activity"/>
    <property type="evidence" value="ECO:0007669"/>
    <property type="project" value="InterPro"/>
</dbReference>
<reference evidence="8" key="1">
    <citation type="submission" date="2021-02" db="EMBL/GenBank/DDBJ databases">
        <title>Abyssanaerobacter marinus gen.nov., sp., nov, anaerobic bacterium isolated from the Onnuri vent field of Indian Ocean and suggestion of Mogibacteriaceae fam. nov., and proposal of reclassification of ambiguous this family's genus member.</title>
        <authorList>
            <person name="Kim Y.J."/>
            <person name="Yang J.-A."/>
        </authorList>
    </citation>
    <scope>NUCLEOTIDE SEQUENCE</scope>
    <source>
        <strain evidence="8">DSM 2634</strain>
    </source>
</reference>
<keyword evidence="2" id="KW-0678">Repressor</keyword>
<keyword evidence="7" id="KW-0479">Metal-binding</keyword>
<evidence type="ECO:0000313" key="9">
    <source>
        <dbReference type="Proteomes" id="UP000664545"/>
    </source>
</evidence>
<gene>
    <name evidence="8" type="ORF">JYB65_09490</name>
</gene>
<dbReference type="Proteomes" id="UP000664545">
    <property type="component" value="Unassembled WGS sequence"/>
</dbReference>
<dbReference type="AlphaFoldDB" id="A0A939IJG9"/>
<keyword evidence="4" id="KW-0805">Transcription regulation</keyword>
<accession>A0A939IJG9</accession>
<dbReference type="PANTHER" id="PTHR33202">
    <property type="entry name" value="ZINC UPTAKE REGULATION PROTEIN"/>
    <property type="match status" value="1"/>
</dbReference>
<comment type="cofactor">
    <cofactor evidence="7">
        <name>Zn(2+)</name>
        <dbReference type="ChEBI" id="CHEBI:29105"/>
    </cofactor>
    <text evidence="7">Binds 1 zinc ion per subunit.</text>
</comment>
<organism evidence="8 9">
    <name type="scientific">Clostridium aminobutyricum</name>
    <dbReference type="NCBI Taxonomy" id="33953"/>
    <lineage>
        <taxon>Bacteria</taxon>
        <taxon>Bacillati</taxon>
        <taxon>Bacillota</taxon>
        <taxon>Clostridia</taxon>
        <taxon>Eubacteriales</taxon>
        <taxon>Clostridiaceae</taxon>
        <taxon>Clostridium</taxon>
    </lineage>
</organism>
<evidence type="ECO:0000256" key="6">
    <source>
        <dbReference type="ARBA" id="ARBA00023163"/>
    </source>
</evidence>
<dbReference type="GO" id="GO:1900376">
    <property type="term" value="P:regulation of secondary metabolite biosynthetic process"/>
    <property type="evidence" value="ECO:0007669"/>
    <property type="project" value="TreeGrafter"/>
</dbReference>